<reference evidence="2 3" key="1">
    <citation type="submission" date="2013-03" db="EMBL/GenBank/DDBJ databases">
        <authorList>
            <person name="Warren W."/>
            <person name="Wilson R.K."/>
        </authorList>
    </citation>
    <scope>NUCLEOTIDE SEQUENCE</scope>
</reference>
<accession>A0A7N9D264</accession>
<evidence type="ECO:0000313" key="3">
    <source>
        <dbReference type="Proteomes" id="UP000233100"/>
    </source>
</evidence>
<sequence length="176" mass="18712">MFEDVAVDLSPMEGAEESSLFRGGGARGLGSGEAPGGKWNQEILEMEPDGNVAGQEEAGGWLGRGLSRQRFGGLELGAGIHLRPHKLSGDSSAPEEKQKDVAEITSFIYLFIYLETESHSVTRLECIGAISAHCNLYLPGSCHSPASASRVAGTTGTCHHTQLTFCVFSRDEVSPC</sequence>
<feature type="compositionally biased region" description="Gly residues" evidence="1">
    <location>
        <begin position="22"/>
        <end position="35"/>
    </location>
</feature>
<dbReference type="Proteomes" id="UP000233100">
    <property type="component" value="Chromosome 14"/>
</dbReference>
<protein>
    <submittedName>
        <fullName evidence="2">Uncharacterized protein</fullName>
    </submittedName>
</protein>
<dbReference type="PANTHER" id="PTHR12138:SF135">
    <property type="entry name" value="SAM DOMAIN-CONTAINING PROTEIN"/>
    <property type="match status" value="1"/>
</dbReference>
<reference evidence="2" key="2">
    <citation type="submission" date="2025-08" db="UniProtKB">
        <authorList>
            <consortium name="Ensembl"/>
        </authorList>
    </citation>
    <scope>IDENTIFICATION</scope>
</reference>
<evidence type="ECO:0000256" key="1">
    <source>
        <dbReference type="SAM" id="MobiDB-lite"/>
    </source>
</evidence>
<dbReference type="GeneTree" id="ENSGT00940000166898"/>
<reference evidence="2" key="3">
    <citation type="submission" date="2025-09" db="UniProtKB">
        <authorList>
            <consortium name="Ensembl"/>
        </authorList>
    </citation>
    <scope>IDENTIFICATION</scope>
</reference>
<dbReference type="AlphaFoldDB" id="A0A7N9D264"/>
<evidence type="ECO:0000313" key="2">
    <source>
        <dbReference type="Ensembl" id="ENSMFAP00000059856.1"/>
    </source>
</evidence>
<keyword evidence="3" id="KW-1185">Reference proteome</keyword>
<dbReference type="PANTHER" id="PTHR12138">
    <property type="entry name" value="PRIMATE-EXPANDED PROTEIN FAMILY"/>
    <property type="match status" value="1"/>
</dbReference>
<name>A0A7N9D264_MACFA</name>
<dbReference type="Ensembl" id="ENSMFAT00000086332.1">
    <property type="protein sequence ID" value="ENSMFAP00000059856.1"/>
    <property type="gene ID" value="ENSMFAG00000052630.1"/>
</dbReference>
<feature type="region of interest" description="Disordered" evidence="1">
    <location>
        <begin position="1"/>
        <end position="39"/>
    </location>
</feature>
<organism evidence="2 3">
    <name type="scientific">Macaca fascicularis</name>
    <name type="common">Crab-eating macaque</name>
    <name type="synonym">Cynomolgus monkey</name>
    <dbReference type="NCBI Taxonomy" id="9541"/>
    <lineage>
        <taxon>Eukaryota</taxon>
        <taxon>Metazoa</taxon>
        <taxon>Chordata</taxon>
        <taxon>Craniata</taxon>
        <taxon>Vertebrata</taxon>
        <taxon>Euteleostomi</taxon>
        <taxon>Mammalia</taxon>
        <taxon>Eutheria</taxon>
        <taxon>Euarchontoglires</taxon>
        <taxon>Primates</taxon>
        <taxon>Haplorrhini</taxon>
        <taxon>Catarrhini</taxon>
        <taxon>Cercopithecidae</taxon>
        <taxon>Cercopithecinae</taxon>
        <taxon>Macaca</taxon>
    </lineage>
</organism>
<proteinExistence type="predicted"/>